<proteinExistence type="predicted"/>
<organism evidence="1 2">
    <name type="scientific">Blautia ammoniilytica</name>
    <dbReference type="NCBI Taxonomy" id="2981782"/>
    <lineage>
        <taxon>Bacteria</taxon>
        <taxon>Bacillati</taxon>
        <taxon>Bacillota</taxon>
        <taxon>Clostridia</taxon>
        <taxon>Lachnospirales</taxon>
        <taxon>Lachnospiraceae</taxon>
        <taxon>Blautia</taxon>
    </lineage>
</organism>
<gene>
    <name evidence="1" type="ORF">OCV61_13290</name>
</gene>
<evidence type="ECO:0000313" key="1">
    <source>
        <dbReference type="EMBL" id="MCU6766373.1"/>
    </source>
</evidence>
<keyword evidence="2" id="KW-1185">Reference proteome</keyword>
<comment type="caution">
    <text evidence="1">The sequence shown here is derived from an EMBL/GenBank/DDBJ whole genome shotgun (WGS) entry which is preliminary data.</text>
</comment>
<sequence length="55" mass="5971">MRNLFVTVRKTAPGELMLKIIGMAAIYLVCRAVSANRSGEYADSSGFIFSGSLEK</sequence>
<dbReference type="RefSeq" id="WP_262582991.1">
    <property type="nucleotide sequence ID" value="NZ_JAOQJL010000029.1"/>
</dbReference>
<protein>
    <submittedName>
        <fullName evidence="1">Uncharacterized protein</fullName>
    </submittedName>
</protein>
<dbReference type="EMBL" id="JAOQJL010000029">
    <property type="protein sequence ID" value="MCU6766373.1"/>
    <property type="molecule type" value="Genomic_DNA"/>
</dbReference>
<accession>A0ABT2TVV4</accession>
<reference evidence="1 2" key="1">
    <citation type="journal article" date="2021" name="ISME Commun">
        <title>Automated analysis of genomic sequences facilitates high-throughput and comprehensive description of bacteria.</title>
        <authorList>
            <person name="Hitch T.C.A."/>
        </authorList>
    </citation>
    <scope>NUCLEOTIDE SEQUENCE [LARGE SCALE GENOMIC DNA]</scope>
    <source>
        <strain evidence="1 2">Sanger_23</strain>
    </source>
</reference>
<name>A0ABT2TVV4_9FIRM</name>
<dbReference type="Proteomes" id="UP001652409">
    <property type="component" value="Unassembled WGS sequence"/>
</dbReference>
<evidence type="ECO:0000313" key="2">
    <source>
        <dbReference type="Proteomes" id="UP001652409"/>
    </source>
</evidence>